<dbReference type="PANTHER" id="PTHR11465:SF9">
    <property type="entry name" value="CATALASE"/>
    <property type="match status" value="1"/>
</dbReference>
<dbReference type="Pfam" id="PF00199">
    <property type="entry name" value="Catalase"/>
    <property type="match status" value="1"/>
</dbReference>
<evidence type="ECO:0000259" key="11">
    <source>
        <dbReference type="SMART" id="SM01060"/>
    </source>
</evidence>
<name>A0ABS7KT70_CLOSR</name>
<comment type="catalytic activity">
    <reaction evidence="8 9">
        <text>2 H2O2 = O2 + 2 H2O</text>
        <dbReference type="Rhea" id="RHEA:20309"/>
        <dbReference type="ChEBI" id="CHEBI:15377"/>
        <dbReference type="ChEBI" id="CHEBI:15379"/>
        <dbReference type="ChEBI" id="CHEBI:16240"/>
        <dbReference type="EC" id="1.11.1.6"/>
    </reaction>
</comment>
<dbReference type="CDD" id="cd08156">
    <property type="entry name" value="catalase_clade_3"/>
    <property type="match status" value="1"/>
</dbReference>
<keyword evidence="3 9" id="KW-0349">Heme</keyword>
<keyword evidence="5 9" id="KW-0560">Oxidoreductase</keyword>
<gene>
    <name evidence="12" type="ORF">K5V21_00910</name>
</gene>
<proteinExistence type="inferred from homology"/>
<dbReference type="InterPro" id="IPR018028">
    <property type="entry name" value="Catalase"/>
</dbReference>
<evidence type="ECO:0000256" key="3">
    <source>
        <dbReference type="ARBA" id="ARBA00022617"/>
    </source>
</evidence>
<evidence type="ECO:0000256" key="8">
    <source>
        <dbReference type="ARBA" id="ARBA00049254"/>
    </source>
</evidence>
<dbReference type="InterPro" id="IPR010582">
    <property type="entry name" value="Catalase_immune_responsive"/>
</dbReference>
<keyword evidence="2 9" id="KW-0575">Peroxidase</keyword>
<feature type="region of interest" description="Disordered" evidence="10">
    <location>
        <begin position="349"/>
        <end position="377"/>
    </location>
</feature>
<keyword evidence="13" id="KW-1185">Reference proteome</keyword>
<dbReference type="EC" id="1.11.1.6" evidence="9"/>
<dbReference type="Gene3D" id="2.40.180.10">
    <property type="entry name" value="Catalase core domain"/>
    <property type="match status" value="1"/>
</dbReference>
<dbReference type="InterPro" id="IPR020835">
    <property type="entry name" value="Catalase_sf"/>
</dbReference>
<organism evidence="12 13">
    <name type="scientific">Clostridium sardiniense</name>
    <name type="common">Clostridium absonum</name>
    <dbReference type="NCBI Taxonomy" id="29369"/>
    <lineage>
        <taxon>Bacteria</taxon>
        <taxon>Bacillati</taxon>
        <taxon>Bacillota</taxon>
        <taxon>Clostridia</taxon>
        <taxon>Eubacteriales</taxon>
        <taxon>Clostridiaceae</taxon>
        <taxon>Clostridium</taxon>
    </lineage>
</organism>
<dbReference type="PROSITE" id="PS00438">
    <property type="entry name" value="CATALASE_2"/>
    <property type="match status" value="1"/>
</dbReference>
<comment type="similarity">
    <text evidence="1 9">Belongs to the catalase family.</text>
</comment>
<evidence type="ECO:0000256" key="4">
    <source>
        <dbReference type="ARBA" id="ARBA00022723"/>
    </source>
</evidence>
<dbReference type="SUPFAM" id="SSF56634">
    <property type="entry name" value="Heme-dependent catalase-like"/>
    <property type="match status" value="1"/>
</dbReference>
<dbReference type="PANTHER" id="PTHR11465">
    <property type="entry name" value="CATALASE"/>
    <property type="match status" value="1"/>
</dbReference>
<dbReference type="Pfam" id="PF06628">
    <property type="entry name" value="Catalase-rel"/>
    <property type="match status" value="1"/>
</dbReference>
<dbReference type="PROSITE" id="PS51402">
    <property type="entry name" value="CATALASE_3"/>
    <property type="match status" value="1"/>
</dbReference>
<dbReference type="InterPro" id="IPR040333">
    <property type="entry name" value="Catalase_3"/>
</dbReference>
<dbReference type="RefSeq" id="WP_221858366.1">
    <property type="nucleotide sequence ID" value="NZ_JAIKTU010000001.1"/>
</dbReference>
<dbReference type="Proteomes" id="UP001299068">
    <property type="component" value="Unassembled WGS sequence"/>
</dbReference>
<evidence type="ECO:0000256" key="1">
    <source>
        <dbReference type="ARBA" id="ARBA00005329"/>
    </source>
</evidence>
<dbReference type="InterPro" id="IPR002226">
    <property type="entry name" value="Catalase_haem_BS"/>
</dbReference>
<feature type="compositionally biased region" description="Polar residues" evidence="10">
    <location>
        <begin position="357"/>
        <end position="377"/>
    </location>
</feature>
<evidence type="ECO:0000256" key="2">
    <source>
        <dbReference type="ARBA" id="ARBA00022559"/>
    </source>
</evidence>
<dbReference type="PIRSF" id="PIRSF038928">
    <property type="entry name" value="Catalase_clade1-3"/>
    <property type="match status" value="1"/>
</dbReference>
<dbReference type="InterPro" id="IPR024708">
    <property type="entry name" value="Catalase_AS"/>
</dbReference>
<evidence type="ECO:0000256" key="6">
    <source>
        <dbReference type="ARBA" id="ARBA00023004"/>
    </source>
</evidence>
<evidence type="ECO:0000256" key="9">
    <source>
        <dbReference type="RuleBase" id="RU000498"/>
    </source>
</evidence>
<keyword evidence="7 9" id="KW-0376">Hydrogen peroxide</keyword>
<accession>A0ABS7KT70</accession>
<comment type="caution">
    <text evidence="12">The sequence shown here is derived from an EMBL/GenBank/DDBJ whole genome shotgun (WGS) entry which is preliminary data.</text>
</comment>
<dbReference type="EMBL" id="JAIKTU010000001">
    <property type="protein sequence ID" value="MBY0754004.1"/>
    <property type="molecule type" value="Genomic_DNA"/>
</dbReference>
<evidence type="ECO:0000313" key="12">
    <source>
        <dbReference type="EMBL" id="MBY0754004.1"/>
    </source>
</evidence>
<evidence type="ECO:0000256" key="10">
    <source>
        <dbReference type="SAM" id="MobiDB-lite"/>
    </source>
</evidence>
<dbReference type="InterPro" id="IPR024711">
    <property type="entry name" value="Catalase_clade1/3"/>
</dbReference>
<dbReference type="PROSITE" id="PS00437">
    <property type="entry name" value="CATALASE_1"/>
    <property type="match status" value="1"/>
</dbReference>
<dbReference type="SMART" id="SM01060">
    <property type="entry name" value="Catalase"/>
    <property type="match status" value="1"/>
</dbReference>
<keyword evidence="4 9" id="KW-0479">Metal-binding</keyword>
<reference evidence="12 13" key="1">
    <citation type="journal article" date="2021" name="Cell Host Microbe">
        <title>in vivo commensal control of Clostridioides difficile virulence.</title>
        <authorList>
            <person name="Girinathan B.P."/>
            <person name="Dibenedetto N."/>
            <person name="Worley J.N."/>
            <person name="Peltier J."/>
            <person name="Arrieta-Ortiz M.L."/>
            <person name="Rupa Christinal Immanuel S."/>
            <person name="Lavin R."/>
            <person name="Delaney M.L."/>
            <person name="Cummins C."/>
            <person name="Hoffmann M."/>
            <person name="Luo Y."/>
            <person name="Gonzalez-Escalona N."/>
            <person name="Allard M."/>
            <person name="Onderdonk A.B."/>
            <person name="Gerber G.K."/>
            <person name="Sonenshein A.L."/>
            <person name="Baliga N."/>
            <person name="Dupuy B."/>
            <person name="Bry L."/>
        </authorList>
    </citation>
    <scope>NUCLEOTIDE SEQUENCE [LARGE SCALE GENOMIC DNA]</scope>
    <source>
        <strain evidence="12 13">DSM 599</strain>
    </source>
</reference>
<dbReference type="InterPro" id="IPR011614">
    <property type="entry name" value="Catalase_core"/>
</dbReference>
<evidence type="ECO:0000313" key="13">
    <source>
        <dbReference type="Proteomes" id="UP001299068"/>
    </source>
</evidence>
<keyword evidence="6 9" id="KW-0408">Iron</keyword>
<sequence>MDEKNILSTAAGAPVGNDNQSLSTDEGYVGIQDSELIEKLAHFTRERIPERVVHAKAAGAHGYFEVTNDVSKYTKAKFLSEVGKKTEVLARISTVGGESGTADTARDPRGFALKFYTEDGNYDMVGNNTPVFFIRDAIKFPDFVHTQKRNPQTHLKDANMYWDFLSLTPESIHQVVYMFTDSGTPKDIRHINGFSSHAYMWYNEKNEYVWVKYTFKTDQGRENLTVEEAEELASKNPDSTISDLFENIEKGNFPSWTVYVQIMTPEQAEKYEFDPFDVTKVWYHKDFPLIPFGKLVLNRNPENYFEEIEQAAFSPSNFVPGIAASPDKLLQGRLFAYKDAQRYRLGTNHDQLPVNAPKSNVNTKQRDGQMNLNNGGSRPNYFPNSFEDISTDEKYNPPAVDVSGILAKHKLDVEDIDFVQPGEFYRRVLKPQEKINLVHNIVLHLGKAVENIQYRQVALFYKVDVELGTKVAEQLKLDVNRVKDLAEMSQEDRVKATLNY</sequence>
<evidence type="ECO:0000256" key="7">
    <source>
        <dbReference type="ARBA" id="ARBA00023324"/>
    </source>
</evidence>
<protein>
    <recommendedName>
        <fullName evidence="9">Catalase</fullName>
        <ecNumber evidence="9">1.11.1.6</ecNumber>
    </recommendedName>
</protein>
<feature type="region of interest" description="Disordered" evidence="10">
    <location>
        <begin position="1"/>
        <end position="22"/>
    </location>
</feature>
<dbReference type="PRINTS" id="PR00067">
    <property type="entry name" value="CATALASE"/>
</dbReference>
<feature type="domain" description="Catalase core" evidence="11">
    <location>
        <begin position="8"/>
        <end position="390"/>
    </location>
</feature>
<evidence type="ECO:0000256" key="5">
    <source>
        <dbReference type="ARBA" id="ARBA00023002"/>
    </source>
</evidence>